<keyword evidence="5" id="KW-1185">Reference proteome</keyword>
<evidence type="ECO:0000256" key="2">
    <source>
        <dbReference type="PROSITE-ProRule" id="PRU00401"/>
    </source>
</evidence>
<feature type="region of interest" description="Disordered" evidence="3">
    <location>
        <begin position="67"/>
        <end position="105"/>
    </location>
</feature>
<dbReference type="OrthoDB" id="197676at2759"/>
<evidence type="ECO:0000256" key="1">
    <source>
        <dbReference type="ARBA" id="ARBA00022737"/>
    </source>
</evidence>
<dbReference type="InterPro" id="IPR004018">
    <property type="entry name" value="RPEL_repeat"/>
</dbReference>
<name>A0A4S4KYD1_9AGAM</name>
<evidence type="ECO:0000256" key="3">
    <source>
        <dbReference type="SAM" id="MobiDB-lite"/>
    </source>
</evidence>
<dbReference type="Pfam" id="PF02755">
    <property type="entry name" value="RPEL"/>
    <property type="match status" value="1"/>
</dbReference>
<gene>
    <name evidence="4" type="ORF">EW145_g5912</name>
</gene>
<keyword evidence="1" id="KW-0677">Repeat</keyword>
<feature type="repeat" description="RPEL" evidence="2">
    <location>
        <begin position="75"/>
        <end position="100"/>
    </location>
</feature>
<organism evidence="4 5">
    <name type="scientific">Phellinidium pouzarii</name>
    <dbReference type="NCBI Taxonomy" id="167371"/>
    <lineage>
        <taxon>Eukaryota</taxon>
        <taxon>Fungi</taxon>
        <taxon>Dikarya</taxon>
        <taxon>Basidiomycota</taxon>
        <taxon>Agaricomycotina</taxon>
        <taxon>Agaricomycetes</taxon>
        <taxon>Hymenochaetales</taxon>
        <taxon>Hymenochaetaceae</taxon>
        <taxon>Phellinidium</taxon>
    </lineage>
</organism>
<evidence type="ECO:0000313" key="5">
    <source>
        <dbReference type="Proteomes" id="UP000308199"/>
    </source>
</evidence>
<evidence type="ECO:0008006" key="6">
    <source>
        <dbReference type="Google" id="ProtNLM"/>
    </source>
</evidence>
<dbReference type="EMBL" id="SGPK01000397">
    <property type="protein sequence ID" value="THH03912.1"/>
    <property type="molecule type" value="Genomic_DNA"/>
</dbReference>
<proteinExistence type="predicted"/>
<dbReference type="AlphaFoldDB" id="A0A4S4KYD1"/>
<protein>
    <recommendedName>
        <fullName evidence="6">RPEL repeat protein</fullName>
    </recommendedName>
</protein>
<dbReference type="Proteomes" id="UP000308199">
    <property type="component" value="Unassembled WGS sequence"/>
</dbReference>
<dbReference type="Gene3D" id="6.10.150.10">
    <property type="match status" value="1"/>
</dbReference>
<evidence type="ECO:0000313" key="4">
    <source>
        <dbReference type="EMBL" id="THH03912.1"/>
    </source>
</evidence>
<sequence length="105" mass="12020">MHTCICPASIRVSETPQAKRQSSLDEATMHKLEKQISDRTEKKSELVERNILKDDRVAPALQAAREQLERAQKQDRMEHALLHRPKPEELVKEGILQPDDVPESS</sequence>
<comment type="caution">
    <text evidence="4">The sequence shown here is derived from an EMBL/GenBank/DDBJ whole genome shotgun (WGS) entry which is preliminary data.</text>
</comment>
<reference evidence="4 5" key="1">
    <citation type="submission" date="2019-02" db="EMBL/GenBank/DDBJ databases">
        <title>Genome sequencing of the rare red list fungi Phellinidium pouzarii.</title>
        <authorList>
            <person name="Buettner E."/>
            <person name="Kellner H."/>
        </authorList>
    </citation>
    <scope>NUCLEOTIDE SEQUENCE [LARGE SCALE GENOMIC DNA]</scope>
    <source>
        <strain evidence="4 5">DSM 108285</strain>
    </source>
</reference>
<dbReference type="SMART" id="SM00707">
    <property type="entry name" value="RPEL"/>
    <property type="match status" value="2"/>
</dbReference>
<accession>A0A4S4KYD1</accession>
<dbReference type="PROSITE" id="PS51073">
    <property type="entry name" value="RPEL"/>
    <property type="match status" value="1"/>
</dbReference>
<feature type="compositionally biased region" description="Basic and acidic residues" evidence="3">
    <location>
        <begin position="67"/>
        <end position="92"/>
    </location>
</feature>